<accession>A0AAV9IQV9</accession>
<gene>
    <name evidence="3" type="ORF">CDCA_CDCA02G0554</name>
</gene>
<feature type="compositionally biased region" description="Low complexity" evidence="1">
    <location>
        <begin position="719"/>
        <end position="750"/>
    </location>
</feature>
<evidence type="ECO:0000313" key="4">
    <source>
        <dbReference type="Proteomes" id="UP001301350"/>
    </source>
</evidence>
<dbReference type="Proteomes" id="UP001301350">
    <property type="component" value="Unassembled WGS sequence"/>
</dbReference>
<feature type="domain" description="Photolyase/cryptochrome alpha/beta" evidence="2">
    <location>
        <begin position="79"/>
        <end position="216"/>
    </location>
</feature>
<sequence>MHSEPAFQWVGAVIRSHSTQFTTRGERSGHLIDRIAWRPALPPSLAKRAFRQRVPLLRLLCQHASRPECSAPPSSPTATSLLVWFRRDLRLHDHPGMALALKDIQAARRDDCASPSPASLALVYVFDSEECAALPLDALEYLVGAVRCLRQTIQTDSGGRTDLYVRVGVAADQVAQLCRQLHVQKVYVEDDWSELGQQALQRARAASVPLQLWQPLRMSHLPEVNTALRDATAADDTQVTLPPVVEFFDQYQQRAVTVSLSAAEERAPFEHVLQWMQCGAARWSLPEGTTTWGEIPSAEALQPPATIHSSSTRHLHACAGERGAERLLHSFLTTRDPVSTGTDTIRALSLPLWLGCISPHRAHAFIRAQAAAAPFDGRRRAAARDALAFLQQREWHLHLATQDRHQQHAWHYWDWQGVPIRYARWAPSTLTPASAAVLLVHGFGASIEHWQHNAEVLARHGYPVYAVDLVGFGRSMKPPALYTPDWWRQQLLDFVQQVVRQPVYVMGNSIGAYMSLSFAVAAVGATPAEATEPSRSRPDTVAAPLCRGVVLINAAGPIREPSLPPPPPPPPLSLRALLRTPSAAWLSAEVILWYLQRNIRRTLQRVYPVNPHASTRLEKIIYRSSTDPGAKHVLWSGFRLPPARPINELIQALAHTHPLPVLMLQGALDPLGKVGERGTLLKTLCPSIELVLLHAGHCPHDEVPEQVNAVLLEWLQRQEQQQQEMEESAPATPTQQQAPASPAQVPLSSLTTVPPEM</sequence>
<dbReference type="Gene3D" id="3.40.50.1820">
    <property type="entry name" value="alpha/beta hydrolase"/>
    <property type="match status" value="1"/>
</dbReference>
<dbReference type="Pfam" id="PF12697">
    <property type="entry name" value="Abhydrolase_6"/>
    <property type="match status" value="1"/>
</dbReference>
<dbReference type="Pfam" id="PF00875">
    <property type="entry name" value="DNA_photolyase"/>
    <property type="match status" value="1"/>
</dbReference>
<keyword evidence="4" id="KW-1185">Reference proteome</keyword>
<dbReference type="Gene3D" id="3.40.50.620">
    <property type="entry name" value="HUPs"/>
    <property type="match status" value="1"/>
</dbReference>
<dbReference type="InterPro" id="IPR000073">
    <property type="entry name" value="AB_hydrolase_1"/>
</dbReference>
<dbReference type="InterPro" id="IPR014729">
    <property type="entry name" value="Rossmann-like_a/b/a_fold"/>
</dbReference>
<dbReference type="AlphaFoldDB" id="A0AAV9IQV9"/>
<evidence type="ECO:0000313" key="3">
    <source>
        <dbReference type="EMBL" id="KAK4534529.1"/>
    </source>
</evidence>
<dbReference type="PROSITE" id="PS51645">
    <property type="entry name" value="PHR_CRY_ALPHA_BETA"/>
    <property type="match status" value="1"/>
</dbReference>
<dbReference type="PANTHER" id="PTHR47832:SF1">
    <property type="entry name" value="DNA PHOTOLYASE"/>
    <property type="match status" value="1"/>
</dbReference>
<dbReference type="InterPro" id="IPR029058">
    <property type="entry name" value="AB_hydrolase_fold"/>
</dbReference>
<reference evidence="3 4" key="1">
    <citation type="submission" date="2022-07" db="EMBL/GenBank/DDBJ databases">
        <title>Genome-wide signatures of adaptation to extreme environments.</title>
        <authorList>
            <person name="Cho C.H."/>
            <person name="Yoon H.S."/>
        </authorList>
    </citation>
    <scope>NUCLEOTIDE SEQUENCE [LARGE SCALE GENOMIC DNA]</scope>
    <source>
        <strain evidence="3 4">DBV 063 E5</strain>
    </source>
</reference>
<dbReference type="SUPFAM" id="SSF53474">
    <property type="entry name" value="alpha/beta-Hydrolases"/>
    <property type="match status" value="1"/>
</dbReference>
<dbReference type="PANTHER" id="PTHR47832">
    <property type="entry name" value="DNA PHOTOLYASE"/>
    <property type="match status" value="1"/>
</dbReference>
<dbReference type="InterPro" id="IPR036155">
    <property type="entry name" value="Crypto/Photolyase_N_sf"/>
</dbReference>
<name>A0AAV9IQV9_CYACA</name>
<organism evidence="3 4">
    <name type="scientific">Cyanidium caldarium</name>
    <name type="common">Red alga</name>
    <dbReference type="NCBI Taxonomy" id="2771"/>
    <lineage>
        <taxon>Eukaryota</taxon>
        <taxon>Rhodophyta</taxon>
        <taxon>Bangiophyceae</taxon>
        <taxon>Cyanidiales</taxon>
        <taxon>Cyanidiaceae</taxon>
        <taxon>Cyanidium</taxon>
    </lineage>
</organism>
<comment type="caution">
    <text evidence="3">The sequence shown here is derived from an EMBL/GenBank/DDBJ whole genome shotgun (WGS) entry which is preliminary data.</text>
</comment>
<proteinExistence type="predicted"/>
<protein>
    <recommendedName>
        <fullName evidence="2">Photolyase/cryptochrome alpha/beta domain-containing protein</fullName>
    </recommendedName>
</protein>
<dbReference type="EMBL" id="JANCYW010000002">
    <property type="protein sequence ID" value="KAK4534529.1"/>
    <property type="molecule type" value="Genomic_DNA"/>
</dbReference>
<dbReference type="SUPFAM" id="SSF52425">
    <property type="entry name" value="Cryptochrome/photolyase, N-terminal domain"/>
    <property type="match status" value="1"/>
</dbReference>
<evidence type="ECO:0000259" key="2">
    <source>
        <dbReference type="PROSITE" id="PS51645"/>
    </source>
</evidence>
<evidence type="ECO:0000256" key="1">
    <source>
        <dbReference type="SAM" id="MobiDB-lite"/>
    </source>
</evidence>
<feature type="region of interest" description="Disordered" evidence="1">
    <location>
        <begin position="719"/>
        <end position="757"/>
    </location>
</feature>
<dbReference type="InterPro" id="IPR006050">
    <property type="entry name" value="DNA_photolyase_N"/>
</dbReference>